<sequence>MILTLLLCVLVALTAQAMGPQEAGKQLRCPAMFVCSTLCAGRAILPGAIIVDVRHGLLLPQGHSREELEPVIRDSLRILDLYLHETGGTNRPFRVKRSAAAKHLLTAKNIRTRVDERRRANVKLPCRGKARAKRSSRYALNAFSINPKPANKSGGYYTLFARVSEAVLQDLMVHHPPVGESNLSRHHQSPNHYSGELFQYVVNSTAGQPRLPLPPKVSQGHNLNHSLGCYMLAERDRHGRQYGNAQAESGTKRDEDKKTTAANVTYKKQVHKIVERSIVFHLPWLPANDYKIIIRLNSGLALRKVPNTRLNAAVRIAALIPWVKRQEKEVLEHLLTKSKAS</sequence>
<accession>A0A9J6DMW2</accession>
<dbReference type="Proteomes" id="UP000821866">
    <property type="component" value="Chromosome 6"/>
</dbReference>
<name>A0A9J6DMW2_RHIMP</name>
<evidence type="ECO:0000313" key="3">
    <source>
        <dbReference type="Proteomes" id="UP000821866"/>
    </source>
</evidence>
<dbReference type="AlphaFoldDB" id="A0A9J6DMW2"/>
<comment type="caution">
    <text evidence="2">The sequence shown here is derived from an EMBL/GenBank/DDBJ whole genome shotgun (WGS) entry which is preliminary data.</text>
</comment>
<feature type="chain" id="PRO_5039885837" description="Secreted protein" evidence="1">
    <location>
        <begin position="18"/>
        <end position="341"/>
    </location>
</feature>
<evidence type="ECO:0000256" key="1">
    <source>
        <dbReference type="SAM" id="SignalP"/>
    </source>
</evidence>
<evidence type="ECO:0008006" key="4">
    <source>
        <dbReference type="Google" id="ProtNLM"/>
    </source>
</evidence>
<reference evidence="2" key="1">
    <citation type="journal article" date="2020" name="Cell">
        <title>Large-Scale Comparative Analyses of Tick Genomes Elucidate Their Genetic Diversity and Vector Capacities.</title>
        <authorList>
            <consortium name="Tick Genome and Microbiome Consortium (TIGMIC)"/>
            <person name="Jia N."/>
            <person name="Wang J."/>
            <person name="Shi W."/>
            <person name="Du L."/>
            <person name="Sun Y."/>
            <person name="Zhan W."/>
            <person name="Jiang J.F."/>
            <person name="Wang Q."/>
            <person name="Zhang B."/>
            <person name="Ji P."/>
            <person name="Bell-Sakyi L."/>
            <person name="Cui X.M."/>
            <person name="Yuan T.T."/>
            <person name="Jiang B.G."/>
            <person name="Yang W.F."/>
            <person name="Lam T.T."/>
            <person name="Chang Q.C."/>
            <person name="Ding S.J."/>
            <person name="Wang X.J."/>
            <person name="Zhu J.G."/>
            <person name="Ruan X.D."/>
            <person name="Zhao L."/>
            <person name="Wei J.T."/>
            <person name="Ye R.Z."/>
            <person name="Que T.C."/>
            <person name="Du C.H."/>
            <person name="Zhou Y.H."/>
            <person name="Cheng J.X."/>
            <person name="Dai P.F."/>
            <person name="Guo W.B."/>
            <person name="Han X.H."/>
            <person name="Huang E.J."/>
            <person name="Li L.F."/>
            <person name="Wei W."/>
            <person name="Gao Y.C."/>
            <person name="Liu J.Z."/>
            <person name="Shao H.Z."/>
            <person name="Wang X."/>
            <person name="Wang C.C."/>
            <person name="Yang T.C."/>
            <person name="Huo Q.B."/>
            <person name="Li W."/>
            <person name="Chen H.Y."/>
            <person name="Chen S.E."/>
            <person name="Zhou L.G."/>
            <person name="Ni X.B."/>
            <person name="Tian J.H."/>
            <person name="Sheng Y."/>
            <person name="Liu T."/>
            <person name="Pan Y.S."/>
            <person name="Xia L.Y."/>
            <person name="Li J."/>
            <person name="Zhao F."/>
            <person name="Cao W.C."/>
        </authorList>
    </citation>
    <scope>NUCLEOTIDE SEQUENCE</scope>
    <source>
        <strain evidence="2">Rmic-2018</strain>
    </source>
</reference>
<proteinExistence type="predicted"/>
<keyword evidence="1" id="KW-0732">Signal</keyword>
<protein>
    <recommendedName>
        <fullName evidence="4">Secreted protein</fullName>
    </recommendedName>
</protein>
<feature type="signal peptide" evidence="1">
    <location>
        <begin position="1"/>
        <end position="17"/>
    </location>
</feature>
<keyword evidence="3" id="KW-1185">Reference proteome</keyword>
<dbReference type="EMBL" id="JABSTU010000008">
    <property type="protein sequence ID" value="KAH8023350.1"/>
    <property type="molecule type" value="Genomic_DNA"/>
</dbReference>
<organism evidence="2 3">
    <name type="scientific">Rhipicephalus microplus</name>
    <name type="common">Cattle tick</name>
    <name type="synonym">Boophilus microplus</name>
    <dbReference type="NCBI Taxonomy" id="6941"/>
    <lineage>
        <taxon>Eukaryota</taxon>
        <taxon>Metazoa</taxon>
        <taxon>Ecdysozoa</taxon>
        <taxon>Arthropoda</taxon>
        <taxon>Chelicerata</taxon>
        <taxon>Arachnida</taxon>
        <taxon>Acari</taxon>
        <taxon>Parasitiformes</taxon>
        <taxon>Ixodida</taxon>
        <taxon>Ixodoidea</taxon>
        <taxon>Ixodidae</taxon>
        <taxon>Rhipicephalinae</taxon>
        <taxon>Rhipicephalus</taxon>
        <taxon>Boophilus</taxon>
    </lineage>
</organism>
<evidence type="ECO:0000313" key="2">
    <source>
        <dbReference type="EMBL" id="KAH8023350.1"/>
    </source>
</evidence>
<reference evidence="2" key="2">
    <citation type="submission" date="2021-09" db="EMBL/GenBank/DDBJ databases">
        <authorList>
            <person name="Jia N."/>
            <person name="Wang J."/>
            <person name="Shi W."/>
            <person name="Du L."/>
            <person name="Sun Y."/>
            <person name="Zhan W."/>
            <person name="Jiang J."/>
            <person name="Wang Q."/>
            <person name="Zhang B."/>
            <person name="Ji P."/>
            <person name="Sakyi L.B."/>
            <person name="Cui X."/>
            <person name="Yuan T."/>
            <person name="Jiang B."/>
            <person name="Yang W."/>
            <person name="Lam T.T.-Y."/>
            <person name="Chang Q."/>
            <person name="Ding S."/>
            <person name="Wang X."/>
            <person name="Zhu J."/>
            <person name="Ruan X."/>
            <person name="Zhao L."/>
            <person name="Wei J."/>
            <person name="Que T."/>
            <person name="Du C."/>
            <person name="Cheng J."/>
            <person name="Dai P."/>
            <person name="Han X."/>
            <person name="Huang E."/>
            <person name="Gao Y."/>
            <person name="Liu J."/>
            <person name="Shao H."/>
            <person name="Ye R."/>
            <person name="Li L."/>
            <person name="Wei W."/>
            <person name="Wang X."/>
            <person name="Wang C."/>
            <person name="Huo Q."/>
            <person name="Li W."/>
            <person name="Guo W."/>
            <person name="Chen H."/>
            <person name="Chen S."/>
            <person name="Zhou L."/>
            <person name="Zhou L."/>
            <person name="Ni X."/>
            <person name="Tian J."/>
            <person name="Zhou Y."/>
            <person name="Sheng Y."/>
            <person name="Liu T."/>
            <person name="Pan Y."/>
            <person name="Xia L."/>
            <person name="Li J."/>
            <person name="Zhao F."/>
            <person name="Cao W."/>
        </authorList>
    </citation>
    <scope>NUCLEOTIDE SEQUENCE</scope>
    <source>
        <strain evidence="2">Rmic-2018</strain>
        <tissue evidence="2">Larvae</tissue>
    </source>
</reference>
<gene>
    <name evidence="2" type="ORF">HPB51_012164</name>
</gene>